<dbReference type="EMBL" id="LFYR01000619">
    <property type="protein sequence ID" value="KMZ72851.1"/>
    <property type="molecule type" value="Genomic_DNA"/>
</dbReference>
<accession>A0A0K9PV28</accession>
<gene>
    <name evidence="1" type="ORF">ZOSMA_159G00150</name>
</gene>
<dbReference type="AlphaFoldDB" id="A0A0K9PV28"/>
<comment type="caution">
    <text evidence="1">The sequence shown here is derived from an EMBL/GenBank/DDBJ whole genome shotgun (WGS) entry which is preliminary data.</text>
</comment>
<proteinExistence type="predicted"/>
<keyword evidence="2" id="KW-1185">Reference proteome</keyword>
<dbReference type="Proteomes" id="UP000036987">
    <property type="component" value="Unassembled WGS sequence"/>
</dbReference>
<organism evidence="1 2">
    <name type="scientific">Zostera marina</name>
    <name type="common">Eelgrass</name>
    <dbReference type="NCBI Taxonomy" id="29655"/>
    <lineage>
        <taxon>Eukaryota</taxon>
        <taxon>Viridiplantae</taxon>
        <taxon>Streptophyta</taxon>
        <taxon>Embryophyta</taxon>
        <taxon>Tracheophyta</taxon>
        <taxon>Spermatophyta</taxon>
        <taxon>Magnoliopsida</taxon>
        <taxon>Liliopsida</taxon>
        <taxon>Zosteraceae</taxon>
        <taxon>Zostera</taxon>
    </lineage>
</organism>
<evidence type="ECO:0000313" key="2">
    <source>
        <dbReference type="Proteomes" id="UP000036987"/>
    </source>
</evidence>
<reference evidence="2" key="1">
    <citation type="journal article" date="2016" name="Nature">
        <title>The genome of the seagrass Zostera marina reveals angiosperm adaptation to the sea.</title>
        <authorList>
            <person name="Olsen J.L."/>
            <person name="Rouze P."/>
            <person name="Verhelst B."/>
            <person name="Lin Y.-C."/>
            <person name="Bayer T."/>
            <person name="Collen J."/>
            <person name="Dattolo E."/>
            <person name="De Paoli E."/>
            <person name="Dittami S."/>
            <person name="Maumus F."/>
            <person name="Michel G."/>
            <person name="Kersting A."/>
            <person name="Lauritano C."/>
            <person name="Lohaus R."/>
            <person name="Toepel M."/>
            <person name="Tonon T."/>
            <person name="Vanneste K."/>
            <person name="Amirebrahimi M."/>
            <person name="Brakel J."/>
            <person name="Bostroem C."/>
            <person name="Chovatia M."/>
            <person name="Grimwood J."/>
            <person name="Jenkins J.W."/>
            <person name="Jueterbock A."/>
            <person name="Mraz A."/>
            <person name="Stam W.T."/>
            <person name="Tice H."/>
            <person name="Bornberg-Bauer E."/>
            <person name="Green P.J."/>
            <person name="Pearson G.A."/>
            <person name="Procaccini G."/>
            <person name="Duarte C.M."/>
            <person name="Schmutz J."/>
            <person name="Reusch T.B.H."/>
            <person name="Van de Peer Y."/>
        </authorList>
    </citation>
    <scope>NUCLEOTIDE SEQUENCE [LARGE SCALE GENOMIC DNA]</scope>
    <source>
        <strain evidence="2">cv. Finnish</strain>
    </source>
</reference>
<name>A0A0K9PV28_ZOSMR</name>
<sequence length="288" mass="32273">MRFLLLEFSLKGPCVLPLISSFLLLKEKMGRTLLRVTFYPAFLEKISSSTNDSSEAVTEKGFSIFRRLSDISPFPLAVNCPIKTVAFSSPLNVPSCTVRFNYSISLNPCSLLSIYSRSIGPQPPSVKRTQLQTLLWNQIGENQTHASFTPIEVVLPPPVRMSSYGVPVPLEPVTILSYYSSPMTVARWYEVPGFNQEFGLQNPEWKMLQDIPCSTLLEGAIKHTMNSILPLRVAHSQILFLMAENATYRAEIARLNACCDSLSTKLEATVKYCNYLAQKLQDRLHAEA</sequence>
<evidence type="ECO:0000313" key="1">
    <source>
        <dbReference type="EMBL" id="KMZ72851.1"/>
    </source>
</evidence>
<protein>
    <submittedName>
        <fullName evidence="1">Uncharacterized protein</fullName>
    </submittedName>
</protein>